<dbReference type="GeneID" id="56138048"/>
<sequence>MANQLQAILKSNKIDIAVGIDKQRSAEEIKKGLQSLINGNKDLSIKIGVELSDNIKDINSKLKELQNKINTSSSIQNAIKLDVTIDSSIKNLSNQIQQIQAKIQKSPSIKPIKLNVDVDVNGSALRIAGELGKIKKIINDFEKDYATALKKVKEVSDSEAGNIMSDKTTANIKNNLTDVKRYMTEAFGGGEFSTKVFRDYTTNVETMSATVKKETGEMYTAMFKLKDTGGFELMKESEVNKMEAQTNKARRQMESLSETVKVLKTNLKDSNSVEMFDKLKNQKFISTNEIETLNKAIRAEKELVVAQQKREALQRNLNQTVSSMIPDISKASVEIQKLGANLKGMDSHQLDATSSRLKALQAQYKSDEQVFKTREKLIKSLQETEAQYSRIRNNMSGGANQQQAMNRTSDILGQINAIKHQSNSVQELTESMMKLKTVQLSLKEIQMASSNSSAVTSMAQQQRAVEKLIQSLKDIGKYGDGEASSAIDQLGTASKTSIEAVKQLGRTLSLELDEAKRDQKDMIRNFELISASASNPKLKNIQSGIFGALNGGTVDTSALKRYFGELKQGEVNTISVTEKTNQFGQAVNEVKVKMAGTGKTVEAYTFQMNKSQTATQMAVKETGKAIVDNENKSLGFMEQMGIAMKRIPGYILSMQGIFAVVNGFKGISSEIMETNKQMIEIQRVAGAGINTDNLLTGAITQSKELGNNVHDILDALGEYSRTFGDLSEQQLLTATKTAVIMSNVSDLNLDESVSSLVGTMNAFNISADESLHIVDALNEIDNNYSISTKQLAESLSKAGGTAKTFGVSMEEVAGATTAIGAVTQESGAIIGNSLKTIYSRITTMQPSIDILDSVGISIRKMGDNGLEMKPVNDILGELAGKWQGLTAEQQQNIGVTIAGRNQLSRFLAYMNNWQMGLDATNAGLNSSNSAMKEQGVYMQSFEAKVNALKTRFTELALAIGKAFLSDGMMVGIDSLAKLGDVAVKVVGSIGALPAMLGTVTLLGSTFGGLGKSLSTVAKKSIDSKNSLKYLSDEVQLLTMGMSEKLGFTKIFDSFKDSFKKTTTEMKIAKDSTKELGAVQGFLSNSLTVTKGTLSGLSSAMLTFATSTAGVTLGLTVLMAGIGFLTEKIIKAKKHQEDLINKYNSNVDKSIEQFNKYGNNFDDIIAKYDKLNKAKESGKLDSKQEEEYNNTVKELANILPNAIAYTDANGKAHLKATEVIKKEAEATSKLNAERLKEKDKKFSSDMSDREAKYKKEYENIQYYTKEIKNLQEVLDSGKDKSGQIPNQIKTMDLEISESKSKISKQLADNATKISENTQAWLTSKGAMKGVSDAGKGMIDSFAKINQYSVDSKELSKDYAKSQENLKGKVKEFGTAVTEAYKQVSSIGGSGGEKAVALLDKIGASMSDATKKSGKAPEQIKMLSSAISDMASNSKDFNTSDFITKLENLGFSTNDAKRYTMELGTELGNQKIQAQIASDALTSYSNDVDSMTNSTYKAIDAQKELLGLKDGESEDVSSKLELLSSLKGLNIDVFNSSSDVTAKIDELSAKTGVASDQIRNKTTEIYEAYKAMNGKSATEITALANMPADKLREAFPDMSQEGLNLLQTMLSYAKKGVTDINAELILSLKGNKEEVDKHAGELQKAIDEMTKNPTDKNNENNLFNGLQKNLSQLQGQFTITTDKSGQFVKSFQMLDGSKLSYFDQLNGLVEKYGDKLVVVKDETTNALSIGFKDAENNVRTLYELSAGADATGHSMDKVQIATGLLSDNFSKLQQAPDDQGALQQWISGISSQYQYVGDHIETVIGKQGQLEFALNKKGDKNTWMVEANKEIEALNGKLVQTGNEVDGFTYKIQMPNGSEYTLFTQAGKGADNAKISIDDAKKASDEMHKSAGQTTEGKVNVDSSSVDEAQKKTDTLKQSDGTTVTVKAQGDTLGLNPVTETINNITKKAETPITFKTAVLPVDLGNLSQAKTSVEDLQNKSGELSRLIESIGNQTGATGNLLDTNVLGKSPLVQTLAGQLADIAKRATEASTAIDNIKSKAGSISFSVKGSFDLPEDFAKRVDEIVAQSTRMKNALSGDMGYIKGVLSASLKIGSVDTSSLDNLKNQVQTKMNEVAGILSSFGGMVATAIAQANAQMVFDASSLINYQNTSVAVVQSLTGIWNTVRQTLPSIISQTTSSMVSSWNSGTQNIVSRGEWTRQNVVRKIREMGTSSVSAVNNMSTAMQHALRAGAAGLYGIASKIPAQIGKGISDNMSSASSPLQRLADDMVSRFKSALGIHSPSRVFEELGGYVIAGLSNGLTGGNLKELGKEVFKDFGGGVFDTLDKIKAYVSGDFSALAGAFGGGGGAPGIAGAGVQQWTGVASKALMMTGQFTPQNLQALLYQMQTESGGNPMAINGWDVNAVNGTPSKGLMQVIDPTFQANKMPGYNNIYAPLDNILASIRYALGRYGSLVNAYSGHGYYNGGFVDTPELAWHGEEGEEAIIPLIPQRRDRGIDLWLQTAQKLGLGSLFGIRGTNGMGALGGGFAGSEGESGSGSSGEGGAGTYVPSITPAIQTMQEFIPVFGESAGNSLDALYNRDTAGLTIDQTQTRIDKSEAVLKRLIENTVAYRNQLLGIQSLNKSLLNQQQAQYQAMINRQNVVARELEGLRHTNQHTEAQRKRYNELQQEYDTNSGNIWKLETQIENLNNEIRQSDINIYLDYIADIGNNWDKTIGSIQKAKDVLSFQNEKLQYTNPNDVGQQLKIQYEMIEQQQKLELTYKNQVAKYQAEYNNASEKYGASSKQAIEMQKMLENAQKNYNSAVLETLKEQKSVADARGKVAQDEVSSLKNYYKQMQTLSKQSTEKELANLKTTHDAKIKSYDDEISKINEVYDAKVKERDSEKAEETYAKKMEDFNAKRADFMQKISLASRDNSLEGKKALSDLQKQLTDLNKDITDTQLERQDTLWKEQLDKQKQEQLDKVNKNKDNENTNYDNNVSEVNDKSKQIQDYYNKLISDDTLWKNAVDKWNAGDTNVLTQMMNDMQEELSNLMSGDGKGIMGTENLSPDDIKSIVGDNLTDVSNIWLGIKDQLTELNSINKNLDDLNASQQKGNDVNNPNYTTNETSSFIAHRNVTPYLPPEQPATPATQNGVKATHTVVNGDTLWDLAKKYYGNYYQWTKIQKANGGIDPYRVPIGRKLLIPFDTGGYTGDWFGNQGKVAMLHKKEMVLNKNQTSDILKTVSIVDKTKNQLNDFIKSIQASKTGNSLVVGDMQFNFENYRGDKEGAVRFADEVMDRLKSRR</sequence>
<evidence type="ECO:0000259" key="4">
    <source>
        <dbReference type="PROSITE" id="PS51782"/>
    </source>
</evidence>
<dbReference type="PROSITE" id="PS51782">
    <property type="entry name" value="LYSM"/>
    <property type="match status" value="1"/>
</dbReference>
<proteinExistence type="predicted"/>
<dbReference type="PANTHER" id="PTHR34491">
    <property type="entry name" value="A-TYPE INCLUSION PROTEIN, PUTATIVE-RELATED"/>
    <property type="match status" value="1"/>
</dbReference>
<keyword evidence="1" id="KW-1245">Viral tail assembly</keyword>
<dbReference type="Proteomes" id="UP000422881">
    <property type="component" value="Segment"/>
</dbReference>
<feature type="compositionally biased region" description="Basic and acidic residues" evidence="3">
    <location>
        <begin position="1906"/>
        <end position="1915"/>
    </location>
</feature>
<dbReference type="PANTHER" id="PTHR34491:SF156">
    <property type="entry name" value="KINESIN MOTOR DOMAIN-CONTAINING PROTEIN"/>
    <property type="match status" value="1"/>
</dbReference>
<dbReference type="InterPro" id="IPR036779">
    <property type="entry name" value="LysM_dom_sf"/>
</dbReference>
<feature type="domain" description="LysM" evidence="4">
    <location>
        <begin position="3130"/>
        <end position="3177"/>
    </location>
</feature>
<feature type="coiled-coil region" evidence="2">
    <location>
        <begin position="2754"/>
        <end position="2802"/>
    </location>
</feature>
<dbReference type="Pfam" id="PF01476">
    <property type="entry name" value="LysM"/>
    <property type="match status" value="1"/>
</dbReference>
<dbReference type="SUPFAM" id="SSF53955">
    <property type="entry name" value="Lysozyme-like"/>
    <property type="match status" value="1"/>
</dbReference>
<dbReference type="EMBL" id="MN552145">
    <property type="protein sequence ID" value="QGJ85024.1"/>
    <property type="molecule type" value="Genomic_DNA"/>
</dbReference>
<evidence type="ECO:0000256" key="2">
    <source>
        <dbReference type="SAM" id="Coils"/>
    </source>
</evidence>
<feature type="region of interest" description="Disordered" evidence="3">
    <location>
        <begin position="1879"/>
        <end position="1915"/>
    </location>
</feature>
<dbReference type="CDD" id="cd00118">
    <property type="entry name" value="LysM"/>
    <property type="match status" value="1"/>
</dbReference>
<dbReference type="RefSeq" id="YP_009905662.1">
    <property type="nucleotide sequence ID" value="NC_049857.1"/>
</dbReference>
<accession>A0A649V2G2</accession>
<protein>
    <recommendedName>
        <fullName evidence="4">LysM domain-containing protein</fullName>
    </recommendedName>
</protein>
<dbReference type="InterPro" id="IPR010090">
    <property type="entry name" value="Phage_tape_meas"/>
</dbReference>
<feature type="coiled-coil region" evidence="2">
    <location>
        <begin position="1630"/>
        <end position="1674"/>
    </location>
</feature>
<feature type="region of interest" description="Disordered" evidence="3">
    <location>
        <begin position="2952"/>
        <end position="2974"/>
    </location>
</feature>
<organism evidence="5 6">
    <name type="scientific">Lactococcus phage P1048</name>
    <dbReference type="NCBI Taxonomy" id="2662295"/>
    <lineage>
        <taxon>Viruses</taxon>
        <taxon>Duplodnaviria</taxon>
        <taxon>Heunggongvirae</taxon>
        <taxon>Uroviricota</taxon>
        <taxon>Caudoviricetes</taxon>
        <taxon>Audreyjarvisvirus</taxon>
        <taxon>Audreyjarvisvirus P1048</taxon>
    </lineage>
</organism>
<dbReference type="NCBIfam" id="TIGR01760">
    <property type="entry name" value="tape_meas_TP901"/>
    <property type="match status" value="1"/>
</dbReference>
<dbReference type="Gene3D" id="3.10.350.10">
    <property type="entry name" value="LysM domain"/>
    <property type="match status" value="1"/>
</dbReference>
<feature type="compositionally biased region" description="Basic and acidic residues" evidence="3">
    <location>
        <begin position="2952"/>
        <end position="2966"/>
    </location>
</feature>
<keyword evidence="6" id="KW-1185">Reference proteome</keyword>
<keyword evidence="2" id="KW-0175">Coiled coil</keyword>
<dbReference type="GO" id="GO:0098003">
    <property type="term" value="P:viral tail assembly"/>
    <property type="evidence" value="ECO:0007669"/>
    <property type="project" value="UniProtKB-KW"/>
</dbReference>
<dbReference type="Pfam" id="PF01464">
    <property type="entry name" value="SLT"/>
    <property type="match status" value="1"/>
</dbReference>
<dbReference type="InterPro" id="IPR023346">
    <property type="entry name" value="Lysozyme-like_dom_sf"/>
</dbReference>
<dbReference type="InterPro" id="IPR018392">
    <property type="entry name" value="LysM"/>
</dbReference>
<name>A0A649V2G2_9CAUD</name>
<dbReference type="InterPro" id="IPR008258">
    <property type="entry name" value="Transglycosylase_SLT_dom_1"/>
</dbReference>
<keyword evidence="1" id="KW-1188">Viral release from host cell</keyword>
<evidence type="ECO:0000313" key="5">
    <source>
        <dbReference type="EMBL" id="QGJ85024.1"/>
    </source>
</evidence>
<dbReference type="Pfam" id="PF10145">
    <property type="entry name" value="PhageMin_Tail"/>
    <property type="match status" value="1"/>
</dbReference>
<evidence type="ECO:0000256" key="1">
    <source>
        <dbReference type="ARBA" id="ARBA00022465"/>
    </source>
</evidence>
<dbReference type="SUPFAM" id="SSF54106">
    <property type="entry name" value="LysM domain"/>
    <property type="match status" value="1"/>
</dbReference>
<feature type="coiled-coil region" evidence="2">
    <location>
        <begin position="48"/>
        <end position="75"/>
    </location>
</feature>
<evidence type="ECO:0000313" key="6">
    <source>
        <dbReference type="Proteomes" id="UP000422881"/>
    </source>
</evidence>
<reference evidence="5 6" key="1">
    <citation type="submission" date="2019-10" db="EMBL/GenBank/DDBJ databases">
        <authorList>
            <person name="Brinks E."/>
        </authorList>
    </citation>
    <scope>NUCLEOTIDE SEQUENCE [LARGE SCALE GENOMIC DNA]</scope>
</reference>
<dbReference type="CDD" id="cd13402">
    <property type="entry name" value="LT_TF-like"/>
    <property type="match status" value="1"/>
</dbReference>
<dbReference type="KEGG" id="vg:56138048"/>
<dbReference type="SMART" id="SM00257">
    <property type="entry name" value="LysM"/>
    <property type="match status" value="1"/>
</dbReference>
<feature type="coiled-coil region" evidence="2">
    <location>
        <begin position="2643"/>
        <end position="2694"/>
    </location>
</feature>
<feature type="compositionally biased region" description="Polar residues" evidence="3">
    <location>
        <begin position="1889"/>
        <end position="1905"/>
    </location>
</feature>
<evidence type="ECO:0000256" key="3">
    <source>
        <dbReference type="SAM" id="MobiDB-lite"/>
    </source>
</evidence>
<feature type="coiled-coil region" evidence="2">
    <location>
        <begin position="239"/>
        <end position="266"/>
    </location>
</feature>